<name>A0A840C164_9HYPH</name>
<dbReference type="RefSeq" id="WP_183318444.1">
    <property type="nucleotide sequence ID" value="NZ_JACIEN010000008.1"/>
</dbReference>
<evidence type="ECO:0000313" key="3">
    <source>
        <dbReference type="Proteomes" id="UP000577362"/>
    </source>
</evidence>
<evidence type="ECO:0000256" key="1">
    <source>
        <dbReference type="SAM" id="MobiDB-lite"/>
    </source>
</evidence>
<dbReference type="EMBL" id="JACIEN010000008">
    <property type="protein sequence ID" value="MBB4019581.1"/>
    <property type="molecule type" value="Genomic_DNA"/>
</dbReference>
<dbReference type="AlphaFoldDB" id="A0A840C164"/>
<protein>
    <recommendedName>
        <fullName evidence="4">Phage tail tape measure protein</fullName>
    </recommendedName>
</protein>
<sequence>MALDIDVILKLVDKLSAPAKKAKASLAGVEKTTKEVRKATDAATKSTRGLTRQQFGLGRAIIQTRRRFLSSIPVYEAAGRRIGLGLRHMYDGVALAGRHATTAARLGVRTATRLAAAGGLSFGGLVAMGRAYADVIDEQAKLARQTGFTIQRLRELNFVAGRQGVSASELETSIDGLNRRMGELRTGRGSLVSFLKRANPKLLGQLRKSKGPEAAFDLMIDALSKIEDPARRAALAQAAFGRSGLVMTRIAELGKDGLADMSAEARRLMGVLGDEAGAEAEAFNDALSDVTTTIIGLRDAIASKALPVLTPMLIELRDWIAANRELVSTGIVDFVRAFGEMLGRFDLNQAIADVRGIAEAVRSTTDAVGGLGRAGLLALGLLFVPAAFKLVEGVFRIAQGLLWIGAKSAQNLAPLAGYFLRSSRAAEGLRGVLQRLSLRGVLIAGGALAIGSMILDDLKRTREERLALINENWEAADRLNSWMENETAIGRWFRRSNDRVQEWKGEVARSIGEVIEDIKATFAAIDLTEIGRSILMSLWEGMKSVARDIKAWIANLGSEIRSALTIDWSAMVPDWVRNTMGWQKPAASPPSGSQAVPAPRMLSDVVNEIDQSRTLNQHMPVSVTNHVSIQASSPSTAAEIGRAAAGGVERGTRRGLSGLHDGGAAGSTFLGQP</sequence>
<keyword evidence="3" id="KW-1185">Reference proteome</keyword>
<evidence type="ECO:0008006" key="4">
    <source>
        <dbReference type="Google" id="ProtNLM"/>
    </source>
</evidence>
<organism evidence="2 3">
    <name type="scientific">Chelatococcus caeni</name>
    <dbReference type="NCBI Taxonomy" id="1348468"/>
    <lineage>
        <taxon>Bacteria</taxon>
        <taxon>Pseudomonadati</taxon>
        <taxon>Pseudomonadota</taxon>
        <taxon>Alphaproteobacteria</taxon>
        <taxon>Hyphomicrobiales</taxon>
        <taxon>Chelatococcaceae</taxon>
        <taxon>Chelatococcus</taxon>
    </lineage>
</organism>
<dbReference type="Proteomes" id="UP000577362">
    <property type="component" value="Unassembled WGS sequence"/>
</dbReference>
<reference evidence="2 3" key="1">
    <citation type="submission" date="2020-08" db="EMBL/GenBank/DDBJ databases">
        <title>Genomic Encyclopedia of Type Strains, Phase IV (KMG-IV): sequencing the most valuable type-strain genomes for metagenomic binning, comparative biology and taxonomic classification.</title>
        <authorList>
            <person name="Goeker M."/>
        </authorList>
    </citation>
    <scope>NUCLEOTIDE SEQUENCE [LARGE SCALE GENOMIC DNA]</scope>
    <source>
        <strain evidence="2 3">DSM 103737</strain>
    </source>
</reference>
<feature type="region of interest" description="Disordered" evidence="1">
    <location>
        <begin position="646"/>
        <end position="673"/>
    </location>
</feature>
<proteinExistence type="predicted"/>
<gene>
    <name evidence="2" type="ORF">GGR16_004636</name>
</gene>
<comment type="caution">
    <text evidence="2">The sequence shown here is derived from an EMBL/GenBank/DDBJ whole genome shotgun (WGS) entry which is preliminary data.</text>
</comment>
<evidence type="ECO:0000313" key="2">
    <source>
        <dbReference type="EMBL" id="MBB4019581.1"/>
    </source>
</evidence>
<accession>A0A840C164</accession>